<comment type="caution">
    <text evidence="1">The sequence shown here is derived from an EMBL/GenBank/DDBJ whole genome shotgun (WGS) entry which is preliminary data.</text>
</comment>
<dbReference type="PANTHER" id="PTHR36454">
    <property type="entry name" value="LMO2823 PROTEIN"/>
    <property type="match status" value="1"/>
</dbReference>
<dbReference type="AlphaFoldDB" id="A0A424YIE2"/>
<dbReference type="Pfam" id="PF06245">
    <property type="entry name" value="DUF1015"/>
    <property type="match status" value="1"/>
</dbReference>
<proteinExistence type="predicted"/>
<sequence length="437" mass="51159">MAEIIPFRGVRYNLSRISNLSQVITPPYDVIDKNKQKYYYEKSPYNIIRLEYGQIFPQDDENNNVYTRAASEFNGWLEQEILFREEQPALYLYEMDFQTGGEQYTRSGIFACVKVEDFDKKVILPHEETLSKPKEDRLNLLRTCKANFSPIFGLFSDREFVVEETFKKMTENPVINFQDEERINHRLWALREGPEVNSIIDLLKNKQIFIADGHHRYETALEFSKEMAHQKGYNYVLMGLVNLYNPGLVVLPTHRLVKNLVNFDLKSFLEKVSTYFYLEEFPFQENNKDEAFEKMQKSLQRIGEKGEHAFGLYGGTSSFYLLTLKDKKIMDQFNLDYSSNWKSLDVSILQVAVMENILDIRSTQRKNESNLTYKRDEKEALEEVDQGFHQLAFFLNPTRVEEIITVAGGGERMPQKSTFFYPKLVTGLVINLLPVDK</sequence>
<dbReference type="PANTHER" id="PTHR36454:SF1">
    <property type="entry name" value="DUF1015 DOMAIN-CONTAINING PROTEIN"/>
    <property type="match status" value="1"/>
</dbReference>
<reference evidence="1 2" key="1">
    <citation type="submission" date="2018-08" db="EMBL/GenBank/DDBJ databases">
        <title>The metabolism and importance of syntrophic acetate oxidation coupled to methane or sulfide production in haloalkaline environments.</title>
        <authorList>
            <person name="Timmers P.H.A."/>
            <person name="Vavourakis C.D."/>
            <person name="Sorokin D.Y."/>
            <person name="Sinninghe Damste J.S."/>
            <person name="Muyzer G."/>
            <person name="Stams A.J.M."/>
            <person name="Plugge C.M."/>
        </authorList>
    </citation>
    <scope>NUCLEOTIDE SEQUENCE [LARGE SCALE GENOMIC DNA]</scope>
    <source>
        <strain evidence="1">MSAO_Bac1</strain>
    </source>
</reference>
<gene>
    <name evidence="1" type="ORF">D5R97_01045</name>
</gene>
<dbReference type="Proteomes" id="UP000285138">
    <property type="component" value="Unassembled WGS sequence"/>
</dbReference>
<dbReference type="PIRSF" id="PIRSF033563">
    <property type="entry name" value="UCP033563"/>
    <property type="match status" value="1"/>
</dbReference>
<dbReference type="InterPro" id="IPR008323">
    <property type="entry name" value="UCP033563"/>
</dbReference>
<protein>
    <submittedName>
        <fullName evidence="1">DUF1015 domain-containing protein</fullName>
    </submittedName>
</protein>
<accession>A0A424YIE2</accession>
<evidence type="ECO:0000313" key="1">
    <source>
        <dbReference type="EMBL" id="RQD78085.1"/>
    </source>
</evidence>
<dbReference type="EMBL" id="QZAA01000038">
    <property type="protein sequence ID" value="RQD78085.1"/>
    <property type="molecule type" value="Genomic_DNA"/>
</dbReference>
<name>A0A424YIE2_9FIRM</name>
<evidence type="ECO:0000313" key="2">
    <source>
        <dbReference type="Proteomes" id="UP000285138"/>
    </source>
</evidence>
<organism evidence="1 2">
    <name type="scientific">Candidatus Syntrophonatronum acetioxidans</name>
    <dbReference type="NCBI Taxonomy" id="1795816"/>
    <lineage>
        <taxon>Bacteria</taxon>
        <taxon>Bacillati</taxon>
        <taxon>Bacillota</taxon>
        <taxon>Clostridia</taxon>
        <taxon>Eubacteriales</taxon>
        <taxon>Syntrophomonadaceae</taxon>
        <taxon>Candidatus Syntrophonatronum</taxon>
    </lineage>
</organism>